<feature type="transmembrane region" description="Helical" evidence="2">
    <location>
        <begin position="211"/>
        <end position="236"/>
    </location>
</feature>
<reference evidence="3 6" key="2">
    <citation type="submission" date="2020-07" db="EMBL/GenBank/DDBJ databases">
        <title>Sequencing the genomes of 1000 actinobacteria strains.</title>
        <authorList>
            <person name="Klenk H.-P."/>
        </authorList>
    </citation>
    <scope>NUCLEOTIDE SEQUENCE [LARGE SCALE GENOMIC DNA]</scope>
    <source>
        <strain evidence="3 6">DSM 45117</strain>
    </source>
</reference>
<dbReference type="PANTHER" id="PTHR36844:SF1">
    <property type="entry name" value="PROTEASE PRSW"/>
    <property type="match status" value="1"/>
</dbReference>
<evidence type="ECO:0000256" key="1">
    <source>
        <dbReference type="SAM" id="MobiDB-lite"/>
    </source>
</evidence>
<feature type="transmembrane region" description="Helical" evidence="2">
    <location>
        <begin position="73"/>
        <end position="94"/>
    </location>
</feature>
<keyword evidence="2" id="KW-1133">Transmembrane helix</keyword>
<accession>A0A1I2MWA2</accession>
<dbReference type="STRING" id="504797.SAMN05421678_10365"/>
<feature type="transmembrane region" description="Helical" evidence="2">
    <location>
        <begin position="248"/>
        <end position="265"/>
    </location>
</feature>
<dbReference type="Proteomes" id="UP000199052">
    <property type="component" value="Unassembled WGS sequence"/>
</dbReference>
<dbReference type="GO" id="GO:0008233">
    <property type="term" value="F:peptidase activity"/>
    <property type="evidence" value="ECO:0007669"/>
    <property type="project" value="InterPro"/>
</dbReference>
<gene>
    <name evidence="3" type="ORF">FHR37_004678</name>
    <name evidence="4" type="ORF">SAMN05421678_10365</name>
</gene>
<feature type="transmembrane region" description="Helical" evidence="2">
    <location>
        <begin position="277"/>
        <end position="298"/>
    </location>
</feature>
<dbReference type="EMBL" id="FOOI01000003">
    <property type="protein sequence ID" value="SFF95160.1"/>
    <property type="molecule type" value="Genomic_DNA"/>
</dbReference>
<reference evidence="4 5" key="1">
    <citation type="submission" date="2016-10" db="EMBL/GenBank/DDBJ databases">
        <authorList>
            <person name="de Groot N.N."/>
        </authorList>
    </citation>
    <scope>NUCLEOTIDE SEQUENCE [LARGE SCALE GENOMIC DNA]</scope>
    <source>
        <strain evidence="4 5">CPCC 202808</strain>
    </source>
</reference>
<dbReference type="PANTHER" id="PTHR36844">
    <property type="entry name" value="PROTEASE PRSW"/>
    <property type="match status" value="1"/>
</dbReference>
<dbReference type="AlphaFoldDB" id="A0A1I2MWA2"/>
<feature type="compositionally biased region" description="Pro residues" evidence="1">
    <location>
        <begin position="412"/>
        <end position="424"/>
    </location>
</feature>
<keyword evidence="2" id="KW-0472">Membrane</keyword>
<dbReference type="Pfam" id="PF13367">
    <property type="entry name" value="PrsW-protease"/>
    <property type="match status" value="1"/>
</dbReference>
<dbReference type="Proteomes" id="UP000533017">
    <property type="component" value="Unassembled WGS sequence"/>
</dbReference>
<feature type="transmembrane region" description="Helical" evidence="2">
    <location>
        <begin position="179"/>
        <end position="199"/>
    </location>
</feature>
<evidence type="ECO:0000313" key="3">
    <source>
        <dbReference type="EMBL" id="NYH85827.1"/>
    </source>
</evidence>
<feature type="region of interest" description="Disordered" evidence="1">
    <location>
        <begin position="1"/>
        <end position="23"/>
    </location>
</feature>
<dbReference type="EMBL" id="JACBZA010000001">
    <property type="protein sequence ID" value="NYH85827.1"/>
    <property type="molecule type" value="Genomic_DNA"/>
</dbReference>
<dbReference type="InterPro" id="IPR026898">
    <property type="entry name" value="PrsW"/>
</dbReference>
<dbReference type="RefSeq" id="WP_237768630.1">
    <property type="nucleotide sequence ID" value="NZ_FOOI01000003.1"/>
</dbReference>
<evidence type="ECO:0000313" key="4">
    <source>
        <dbReference type="EMBL" id="SFF95160.1"/>
    </source>
</evidence>
<organism evidence="4 5">
    <name type="scientific">Actinopolymorpha cephalotaxi</name>
    <dbReference type="NCBI Taxonomy" id="504797"/>
    <lineage>
        <taxon>Bacteria</taxon>
        <taxon>Bacillati</taxon>
        <taxon>Actinomycetota</taxon>
        <taxon>Actinomycetes</taxon>
        <taxon>Propionibacteriales</taxon>
        <taxon>Actinopolymorphaceae</taxon>
        <taxon>Actinopolymorpha</taxon>
    </lineage>
</organism>
<feature type="transmembrane region" description="Helical" evidence="2">
    <location>
        <begin position="147"/>
        <end position="167"/>
    </location>
</feature>
<feature type="transmembrane region" description="Helical" evidence="2">
    <location>
        <begin position="106"/>
        <end position="127"/>
    </location>
</feature>
<sequence>MSATPPPSAQSGPAHSGLPGLPGGRPLVPLRPWAGRHRNRRRVLAPVVLIVVMAALMTPLIGLTVLGAGPEPAALGTLFAFLPVVPVVAVFLWIDRWEPEPGRLLLMAFLWGAGVAALAAAVSNFALNYAWSRTVGTEIGDVVSTVVTAPFVEEAVKGAFLFVLLATRRREVDGVVDGIVYAGLVGVGFAFSENILYLGTAIHEGGLHGGIMLFALRCVLSPFAHPIFTAMTGLAVGIMARSRRQIRFVYPLIGYLAAVCLHALWNASASLLSQFGFFLVYVVFMVPVFAAMAMVVLWQRRREQRIVASQLPRFVAANWIAPEEVRLLSSLPGRSGWRSAVKRRWGAEAAKAVRDYHTAVTELAFFYDRYQRGAIGYDADHWRDDLIGKVLEARERAVLHPQAMATAQEVSGPPPAHRAPEPIS</sequence>
<feature type="region of interest" description="Disordered" evidence="1">
    <location>
        <begin position="405"/>
        <end position="424"/>
    </location>
</feature>
<feature type="transmembrane region" description="Helical" evidence="2">
    <location>
        <begin position="43"/>
        <end position="67"/>
    </location>
</feature>
<name>A0A1I2MWA2_9ACTN</name>
<evidence type="ECO:0000313" key="6">
    <source>
        <dbReference type="Proteomes" id="UP000533017"/>
    </source>
</evidence>
<evidence type="ECO:0000256" key="2">
    <source>
        <dbReference type="SAM" id="Phobius"/>
    </source>
</evidence>
<keyword evidence="2" id="KW-0812">Transmembrane</keyword>
<evidence type="ECO:0000313" key="5">
    <source>
        <dbReference type="Proteomes" id="UP000199052"/>
    </source>
</evidence>
<keyword evidence="6" id="KW-1185">Reference proteome</keyword>
<proteinExistence type="predicted"/>
<protein>
    <submittedName>
        <fullName evidence="4">Membrane proteinase PrsW, cleaves anti-sigma factor RsiW, M82 family</fullName>
    </submittedName>
    <submittedName>
        <fullName evidence="3">RsiW-degrading membrane proteinase PrsW (M82 family)</fullName>
    </submittedName>
</protein>